<dbReference type="InterPro" id="IPR001628">
    <property type="entry name" value="Znf_hrmn_rcpt"/>
</dbReference>
<feature type="compositionally biased region" description="Polar residues" evidence="25">
    <location>
        <begin position="693"/>
        <end position="706"/>
    </location>
</feature>
<feature type="compositionally biased region" description="Low complexity" evidence="25">
    <location>
        <begin position="708"/>
        <end position="723"/>
    </location>
</feature>
<dbReference type="PROSITE" id="PS00031">
    <property type="entry name" value="NUCLEAR_REC_DBD_1"/>
    <property type="match status" value="1"/>
</dbReference>
<dbReference type="InterPro" id="IPR007865">
    <property type="entry name" value="Aminopep_P_N"/>
</dbReference>
<dbReference type="CDD" id="cd06960">
    <property type="entry name" value="NR_DBD_HNF4A"/>
    <property type="match status" value="1"/>
</dbReference>
<keyword evidence="9" id="KW-0862">Zinc</keyword>
<evidence type="ECO:0000256" key="8">
    <source>
        <dbReference type="ARBA" id="ARBA00022801"/>
    </source>
</evidence>
<feature type="domain" description="Nuclear receptor" evidence="26">
    <location>
        <begin position="575"/>
        <end position="650"/>
    </location>
</feature>
<evidence type="ECO:0000256" key="12">
    <source>
        <dbReference type="ARBA" id="ARBA00023049"/>
    </source>
</evidence>
<dbReference type="GO" id="GO:0003700">
    <property type="term" value="F:DNA-binding transcription factor activity"/>
    <property type="evidence" value="ECO:0007669"/>
    <property type="project" value="InterPro"/>
</dbReference>
<evidence type="ECO:0000256" key="9">
    <source>
        <dbReference type="ARBA" id="ARBA00022833"/>
    </source>
</evidence>
<protein>
    <recommendedName>
        <fullName evidence="20">Xaa-Pro dipeptidase</fullName>
        <ecNumber evidence="19">3.4.13.9</ecNumber>
    </recommendedName>
    <alternativeName>
        <fullName evidence="23">Imidodipeptidase</fullName>
    </alternativeName>
    <alternativeName>
        <fullName evidence="21">Peptidase D</fullName>
    </alternativeName>
    <alternativeName>
        <fullName evidence="22">Proline dipeptidase</fullName>
    </alternativeName>
</protein>
<comment type="subunit">
    <text evidence="4">Homodimer.</text>
</comment>
<comment type="cofactor">
    <cofactor evidence="1">
        <name>Mn(2+)</name>
        <dbReference type="ChEBI" id="CHEBI:29035"/>
    </cofactor>
</comment>
<dbReference type="PANTHER" id="PTHR48480:SF2">
    <property type="entry name" value="PEPTIDASE D"/>
    <property type="match status" value="1"/>
</dbReference>
<dbReference type="EMBL" id="JAKKPZ010000072">
    <property type="protein sequence ID" value="KAI1704123.1"/>
    <property type="molecule type" value="Genomic_DNA"/>
</dbReference>
<evidence type="ECO:0000256" key="25">
    <source>
        <dbReference type="SAM" id="MobiDB-lite"/>
    </source>
</evidence>
<name>A0AAD4MRT7_9BILA</name>
<feature type="region of interest" description="Disordered" evidence="25">
    <location>
        <begin position="685"/>
        <end position="727"/>
    </location>
</feature>
<comment type="similarity">
    <text evidence="18">Belongs to the peptidase M24B family. Eukaryotic-type prolidase subfamily.</text>
</comment>
<dbReference type="FunFam" id="3.30.50.10:FF:000030">
    <property type="entry name" value="Nuclear Hormone Receptor family"/>
    <property type="match status" value="1"/>
</dbReference>
<evidence type="ECO:0000256" key="22">
    <source>
        <dbReference type="ARBA" id="ARBA00044284"/>
    </source>
</evidence>
<keyword evidence="12" id="KW-0482">Metalloprotease</keyword>
<comment type="subcellular location">
    <subcellularLocation>
        <location evidence="2">Nucleus</location>
    </subcellularLocation>
</comment>
<evidence type="ECO:0000259" key="26">
    <source>
        <dbReference type="PROSITE" id="PS51030"/>
    </source>
</evidence>
<sequence length="1082" mass="122296">MSFWRGKNTLKVPVELFVENRRRLVEALKSVAPPNSVVLLQGGIEKNRYNTDAEDLPFRQESYFFWALGVHESGCYAAIDVGSGRTTLFPPKLPGDYAIWLGKIEPESWFQDKYRVDDVHFHESGNIADQLKKLNPQTLLLLHANNTDSGNWLEPASFKGKDQFSVDTKTLYPVIADLRVIKTDHELEVLRYASKIACDAHMEVMKNIKPDMYEYQLESLFRHISYSTGGCRHLSYTCIAASGCNGAILHYGHANAPNAKLIKDGDVCLFDMGPEYNCYASDVTCSFPANGKFTDKQKIVYNAVIRANKTVFESAKPGVRWTDMHKLAEKIILEDLKSAGLLQGNVDEMVEKRLGAVFMPHGLGHFMGLDVHDCGGYLGDALPRSTLPGLKSLRTTRTLAERMVITIEPGCYFIDFMLDRALADPELGKFMNATKINEFRGIGGVRIEDDVVIWAKGNENMNSCLPRTVDEIEAFMKQHNQTSRGCQVSKLFTYCCVAPKQKNRAAKRNNRRNGNNVVQMFPNFPLLPTASGGIFIGDHQIPVTFSMDSNNSSMSSMMSIPSTSHEDAYKAHSIQVICGVCGDAAFGKHYGINACNGCKGFFRRSVWSRRQYSCRFGGDCIVVKEHRNVCRSCRLKKCFEMGMNPDSVQQERDRNCRFGNPPAPGTYTLEENMMTHKMEQWNFSGSPWRKDASSQTEISSLQQHYGASQPSSSSNINKNSPFSDTGMNIDVKTEIQELPSPDNTDSYSQPTAQYSHDDMQLAMSLVLAEKGVWEKCEGMPFLADKPYCFPPEMRKSEAPGNSSKVPLNFTFEFAYENPTLVSRRYPMRFCAEKPLTPELLIDGWRRYFTYYVDWTKKMDDFTQMCFEDRMIIAKRRFAEVGWLMHGYHALTYEQDLLCLVNGSFHLNISPKKAGMSGCMVTMANASNDPIGSGFYNDQLYVLIECLWRPLRALNMDYAEYVLFKAIVFFREEVGLSPVGVVQARKAKNRYLRALFKYIRREQLRKRQTTDPSMTPANCSAAAFQRMSSILATVSVITSLKSVVNERWELCNIFDILPVDTLLSDVMDSNLDKMQENVKSTSS</sequence>
<evidence type="ECO:0000256" key="14">
    <source>
        <dbReference type="ARBA" id="ARBA00023163"/>
    </source>
</evidence>
<evidence type="ECO:0000256" key="21">
    <source>
        <dbReference type="ARBA" id="ARBA00044252"/>
    </source>
</evidence>
<evidence type="ECO:0000256" key="13">
    <source>
        <dbReference type="ARBA" id="ARBA00023125"/>
    </source>
</evidence>
<dbReference type="InterPro" id="IPR029149">
    <property type="entry name" value="Creatin/AminoP/Spt16_N"/>
</dbReference>
<evidence type="ECO:0000256" key="15">
    <source>
        <dbReference type="ARBA" id="ARBA00023170"/>
    </source>
</evidence>
<dbReference type="GO" id="GO:0030145">
    <property type="term" value="F:manganese ion binding"/>
    <property type="evidence" value="ECO:0007669"/>
    <property type="project" value="InterPro"/>
</dbReference>
<evidence type="ECO:0000256" key="1">
    <source>
        <dbReference type="ARBA" id="ARBA00001936"/>
    </source>
</evidence>
<keyword evidence="13" id="KW-0238">DNA-binding</keyword>
<feature type="domain" description="NR LBD" evidence="27">
    <location>
        <begin position="757"/>
        <end position="1069"/>
    </location>
</feature>
<keyword evidence="29" id="KW-1185">Reference proteome</keyword>
<dbReference type="Pfam" id="PF05195">
    <property type="entry name" value="AMP_N"/>
    <property type="match status" value="1"/>
</dbReference>
<dbReference type="Gene3D" id="3.40.350.10">
    <property type="entry name" value="Creatinase/prolidase N-terminal domain"/>
    <property type="match status" value="1"/>
</dbReference>
<keyword evidence="10" id="KW-0224">Dipeptidase</keyword>
<dbReference type="GO" id="GO:0006508">
    <property type="term" value="P:proteolysis"/>
    <property type="evidence" value="ECO:0007669"/>
    <property type="project" value="UniProtKB-KW"/>
</dbReference>
<evidence type="ECO:0000256" key="23">
    <source>
        <dbReference type="ARBA" id="ARBA00044351"/>
    </source>
</evidence>
<dbReference type="EC" id="3.4.13.9" evidence="19"/>
<dbReference type="InterPro" id="IPR013088">
    <property type="entry name" value="Znf_NHR/GATA"/>
</dbReference>
<evidence type="ECO:0000256" key="18">
    <source>
        <dbReference type="ARBA" id="ARBA00043990"/>
    </source>
</evidence>
<keyword evidence="15" id="KW-0675">Receptor</keyword>
<dbReference type="InterPro" id="IPR036005">
    <property type="entry name" value="Creatinase/aminopeptidase-like"/>
</dbReference>
<dbReference type="PRINTS" id="PR00398">
    <property type="entry name" value="STRDHORMONER"/>
</dbReference>
<dbReference type="SUPFAM" id="SSF57716">
    <property type="entry name" value="Glucocorticoid receptor-like (DNA-binding domain)"/>
    <property type="match status" value="1"/>
</dbReference>
<keyword evidence="7" id="KW-0863">Zinc-finger</keyword>
<evidence type="ECO:0000256" key="16">
    <source>
        <dbReference type="ARBA" id="ARBA00023211"/>
    </source>
</evidence>
<dbReference type="Proteomes" id="UP001201812">
    <property type="component" value="Unassembled WGS sequence"/>
</dbReference>
<dbReference type="Pfam" id="PF00104">
    <property type="entry name" value="Hormone_recep"/>
    <property type="match status" value="1"/>
</dbReference>
<keyword evidence="14" id="KW-0804">Transcription</keyword>
<evidence type="ECO:0000256" key="10">
    <source>
        <dbReference type="ARBA" id="ARBA00022997"/>
    </source>
</evidence>
<dbReference type="InterPro" id="IPR052433">
    <property type="entry name" value="X-Pro_dipept-like"/>
</dbReference>
<dbReference type="SMART" id="SM00399">
    <property type="entry name" value="ZnF_C4"/>
    <property type="match status" value="1"/>
</dbReference>
<dbReference type="SMART" id="SM01011">
    <property type="entry name" value="AMP_N"/>
    <property type="match status" value="1"/>
</dbReference>
<evidence type="ECO:0000256" key="11">
    <source>
        <dbReference type="ARBA" id="ARBA00023015"/>
    </source>
</evidence>
<keyword evidence="11" id="KW-0805">Transcription regulation</keyword>
<dbReference type="Gene3D" id="3.90.230.10">
    <property type="entry name" value="Creatinase/methionine aminopeptidase superfamily"/>
    <property type="match status" value="1"/>
</dbReference>
<keyword evidence="6" id="KW-0479">Metal-binding</keyword>
<dbReference type="InterPro" id="IPR049636">
    <property type="entry name" value="HNF4-like_DBD"/>
</dbReference>
<comment type="caution">
    <text evidence="28">The sequence shown here is derived from an EMBL/GenBank/DDBJ whole genome shotgun (WGS) entry which is preliminary data.</text>
</comment>
<evidence type="ECO:0000256" key="19">
    <source>
        <dbReference type="ARBA" id="ARBA00044051"/>
    </source>
</evidence>
<dbReference type="SUPFAM" id="SSF48508">
    <property type="entry name" value="Nuclear receptor ligand-binding domain"/>
    <property type="match status" value="1"/>
</dbReference>
<evidence type="ECO:0000256" key="3">
    <source>
        <dbReference type="ARBA" id="ARBA00005993"/>
    </source>
</evidence>
<evidence type="ECO:0000256" key="5">
    <source>
        <dbReference type="ARBA" id="ARBA00022670"/>
    </source>
</evidence>
<keyword evidence="16" id="KW-0464">Manganese</keyword>
<comment type="catalytic activity">
    <reaction evidence="24">
        <text>Xaa-L-Pro dipeptide + H2O = an L-alpha-amino acid + L-proline</text>
        <dbReference type="Rhea" id="RHEA:76407"/>
        <dbReference type="ChEBI" id="CHEBI:15377"/>
        <dbReference type="ChEBI" id="CHEBI:59869"/>
        <dbReference type="ChEBI" id="CHEBI:60039"/>
        <dbReference type="ChEBI" id="CHEBI:195196"/>
        <dbReference type="EC" id="3.4.13.9"/>
    </reaction>
</comment>
<evidence type="ECO:0000256" key="20">
    <source>
        <dbReference type="ARBA" id="ARBA00044141"/>
    </source>
</evidence>
<proteinExistence type="inferred from homology"/>
<gene>
    <name evidence="28" type="ORF">DdX_14487</name>
</gene>
<keyword evidence="5" id="KW-0645">Protease</keyword>
<comment type="similarity">
    <text evidence="3">Belongs to the nuclear hormone receptor family.</text>
</comment>
<evidence type="ECO:0000256" key="6">
    <source>
        <dbReference type="ARBA" id="ARBA00022723"/>
    </source>
</evidence>
<organism evidence="28 29">
    <name type="scientific">Ditylenchus destructor</name>
    <dbReference type="NCBI Taxonomy" id="166010"/>
    <lineage>
        <taxon>Eukaryota</taxon>
        <taxon>Metazoa</taxon>
        <taxon>Ecdysozoa</taxon>
        <taxon>Nematoda</taxon>
        <taxon>Chromadorea</taxon>
        <taxon>Rhabditida</taxon>
        <taxon>Tylenchina</taxon>
        <taxon>Tylenchomorpha</taxon>
        <taxon>Sphaerularioidea</taxon>
        <taxon>Anguinidae</taxon>
        <taxon>Anguininae</taxon>
        <taxon>Ditylenchus</taxon>
    </lineage>
</organism>
<dbReference type="Pfam" id="PF00105">
    <property type="entry name" value="zf-C4"/>
    <property type="match status" value="1"/>
</dbReference>
<dbReference type="Gene3D" id="3.30.50.10">
    <property type="entry name" value="Erythroid Transcription Factor GATA-1, subunit A"/>
    <property type="match status" value="1"/>
</dbReference>
<dbReference type="GO" id="GO:0070006">
    <property type="term" value="F:metalloaminopeptidase activity"/>
    <property type="evidence" value="ECO:0007669"/>
    <property type="project" value="InterPro"/>
</dbReference>
<keyword evidence="8" id="KW-0378">Hydrolase</keyword>
<dbReference type="Gene3D" id="1.10.565.10">
    <property type="entry name" value="Retinoid X Receptor"/>
    <property type="match status" value="1"/>
</dbReference>
<dbReference type="InterPro" id="IPR035500">
    <property type="entry name" value="NHR-like_dom_sf"/>
</dbReference>
<dbReference type="GO" id="GO:0102009">
    <property type="term" value="F:proline dipeptidase activity"/>
    <property type="evidence" value="ECO:0007669"/>
    <property type="project" value="UniProtKB-EC"/>
</dbReference>
<evidence type="ECO:0000259" key="27">
    <source>
        <dbReference type="PROSITE" id="PS51843"/>
    </source>
</evidence>
<dbReference type="PANTHER" id="PTHR48480">
    <property type="match status" value="1"/>
</dbReference>
<dbReference type="AlphaFoldDB" id="A0AAD4MRT7"/>
<dbReference type="CDD" id="cd01087">
    <property type="entry name" value="Prolidase"/>
    <property type="match status" value="1"/>
</dbReference>
<dbReference type="GO" id="GO:0000978">
    <property type="term" value="F:RNA polymerase II cis-regulatory region sequence-specific DNA binding"/>
    <property type="evidence" value="ECO:0007669"/>
    <property type="project" value="InterPro"/>
</dbReference>
<accession>A0AAD4MRT7</accession>
<dbReference type="FunFam" id="3.90.230.10:FF:000002">
    <property type="entry name" value="Xaa-Pro aminopeptidase 3"/>
    <property type="match status" value="1"/>
</dbReference>
<evidence type="ECO:0000256" key="17">
    <source>
        <dbReference type="ARBA" id="ARBA00023242"/>
    </source>
</evidence>
<dbReference type="PROSITE" id="PS51030">
    <property type="entry name" value="NUCLEAR_REC_DBD_2"/>
    <property type="match status" value="1"/>
</dbReference>
<dbReference type="PROSITE" id="PS51843">
    <property type="entry name" value="NR_LBD"/>
    <property type="match status" value="1"/>
</dbReference>
<dbReference type="SUPFAM" id="SSF55920">
    <property type="entry name" value="Creatinase/aminopeptidase"/>
    <property type="match status" value="1"/>
</dbReference>
<dbReference type="SMART" id="SM00430">
    <property type="entry name" value="HOLI"/>
    <property type="match status" value="1"/>
</dbReference>
<evidence type="ECO:0000256" key="4">
    <source>
        <dbReference type="ARBA" id="ARBA00011738"/>
    </source>
</evidence>
<evidence type="ECO:0000313" key="28">
    <source>
        <dbReference type="EMBL" id="KAI1704123.1"/>
    </source>
</evidence>
<dbReference type="InterPro" id="IPR001723">
    <property type="entry name" value="Nuclear_hrmn_rcpt"/>
</dbReference>
<dbReference type="PRINTS" id="PR00047">
    <property type="entry name" value="STROIDFINGER"/>
</dbReference>
<keyword evidence="17" id="KW-0539">Nucleus</keyword>
<dbReference type="Pfam" id="PF00557">
    <property type="entry name" value="Peptidase_M24"/>
    <property type="match status" value="1"/>
</dbReference>
<reference evidence="28" key="1">
    <citation type="submission" date="2022-01" db="EMBL/GenBank/DDBJ databases">
        <title>Genome Sequence Resource for Two Populations of Ditylenchus destructor, the Migratory Endoparasitic Phytonematode.</title>
        <authorList>
            <person name="Zhang H."/>
            <person name="Lin R."/>
            <person name="Xie B."/>
        </authorList>
    </citation>
    <scope>NUCLEOTIDE SEQUENCE</scope>
    <source>
        <strain evidence="28">BazhouSP</strain>
    </source>
</reference>
<evidence type="ECO:0000256" key="24">
    <source>
        <dbReference type="ARBA" id="ARBA00048994"/>
    </source>
</evidence>
<evidence type="ECO:0000313" key="29">
    <source>
        <dbReference type="Proteomes" id="UP001201812"/>
    </source>
</evidence>
<dbReference type="GO" id="GO:0005634">
    <property type="term" value="C:nucleus"/>
    <property type="evidence" value="ECO:0007669"/>
    <property type="project" value="UniProtKB-SubCell"/>
</dbReference>
<evidence type="ECO:0000256" key="7">
    <source>
        <dbReference type="ARBA" id="ARBA00022771"/>
    </source>
</evidence>
<evidence type="ECO:0000256" key="2">
    <source>
        <dbReference type="ARBA" id="ARBA00004123"/>
    </source>
</evidence>
<dbReference type="GO" id="GO:0008270">
    <property type="term" value="F:zinc ion binding"/>
    <property type="evidence" value="ECO:0007669"/>
    <property type="project" value="UniProtKB-KW"/>
</dbReference>
<dbReference type="InterPro" id="IPR000536">
    <property type="entry name" value="Nucl_hrmn_rcpt_lig-bd"/>
</dbReference>
<dbReference type="InterPro" id="IPR000994">
    <property type="entry name" value="Pept_M24"/>
</dbReference>
<dbReference type="CDD" id="cd06157">
    <property type="entry name" value="NR_LBD"/>
    <property type="match status" value="1"/>
</dbReference>
<dbReference type="SUPFAM" id="SSF53092">
    <property type="entry name" value="Creatinase/prolidase N-terminal domain"/>
    <property type="match status" value="1"/>
</dbReference>